<evidence type="ECO:0000256" key="4">
    <source>
        <dbReference type="ARBA" id="ARBA00022833"/>
    </source>
</evidence>
<reference evidence="7" key="1">
    <citation type="submission" date="2022-08" db="EMBL/GenBank/DDBJ databases">
        <authorList>
            <person name="Deng Y."/>
            <person name="Han X.-F."/>
            <person name="Zhang Y.-Q."/>
        </authorList>
    </citation>
    <scope>NUCLEOTIDE SEQUENCE</scope>
    <source>
        <strain evidence="7">CPCC 203386</strain>
    </source>
</reference>
<dbReference type="InterPro" id="IPR036291">
    <property type="entry name" value="NAD(P)-bd_dom_sf"/>
</dbReference>
<name>A0ABT2H4D1_9MICO</name>
<evidence type="ECO:0000259" key="6">
    <source>
        <dbReference type="SMART" id="SM00829"/>
    </source>
</evidence>
<keyword evidence="5" id="KW-0560">Oxidoreductase</keyword>
<dbReference type="Proteomes" id="UP001165586">
    <property type="component" value="Unassembled WGS sequence"/>
</dbReference>
<dbReference type="InterPro" id="IPR013149">
    <property type="entry name" value="ADH-like_C"/>
</dbReference>
<evidence type="ECO:0000313" key="7">
    <source>
        <dbReference type="EMBL" id="MCS5734783.1"/>
    </source>
</evidence>
<evidence type="ECO:0000256" key="5">
    <source>
        <dbReference type="ARBA" id="ARBA00023002"/>
    </source>
</evidence>
<dbReference type="Gene3D" id="3.90.180.10">
    <property type="entry name" value="Medium-chain alcohol dehydrogenases, catalytic domain"/>
    <property type="match status" value="1"/>
</dbReference>
<dbReference type="EMBL" id="JANLCJ010000004">
    <property type="protein sequence ID" value="MCS5734783.1"/>
    <property type="molecule type" value="Genomic_DNA"/>
</dbReference>
<comment type="caution">
    <text evidence="7">The sequence shown here is derived from an EMBL/GenBank/DDBJ whole genome shotgun (WGS) entry which is preliminary data.</text>
</comment>
<keyword evidence="8" id="KW-1185">Reference proteome</keyword>
<accession>A0ABT2H4D1</accession>
<dbReference type="InterPro" id="IPR020843">
    <property type="entry name" value="ER"/>
</dbReference>
<dbReference type="SMART" id="SM00829">
    <property type="entry name" value="PKS_ER"/>
    <property type="match status" value="1"/>
</dbReference>
<evidence type="ECO:0000256" key="3">
    <source>
        <dbReference type="ARBA" id="ARBA00022723"/>
    </source>
</evidence>
<dbReference type="InterPro" id="IPR011032">
    <property type="entry name" value="GroES-like_sf"/>
</dbReference>
<dbReference type="InterPro" id="IPR013154">
    <property type="entry name" value="ADH-like_N"/>
</dbReference>
<proteinExistence type="inferred from homology"/>
<dbReference type="RefSeq" id="WP_259539650.1">
    <property type="nucleotide sequence ID" value="NZ_JANLCJ010000004.1"/>
</dbReference>
<keyword evidence="3" id="KW-0479">Metal-binding</keyword>
<evidence type="ECO:0000313" key="8">
    <source>
        <dbReference type="Proteomes" id="UP001165586"/>
    </source>
</evidence>
<dbReference type="SUPFAM" id="SSF50129">
    <property type="entry name" value="GroES-like"/>
    <property type="match status" value="1"/>
</dbReference>
<dbReference type="PANTHER" id="PTHR43350">
    <property type="entry name" value="NAD-DEPENDENT ALCOHOL DEHYDROGENASE"/>
    <property type="match status" value="1"/>
</dbReference>
<comment type="similarity">
    <text evidence="2">Belongs to the zinc-containing alcohol dehydrogenase family.</text>
</comment>
<sequence length="391" mass="39993">MSDPGALPHDMRAAVLSADGVVRVERIPVPVPRAGEALLRVEACGLCHTDVHVLKGEVAFPTPCVLGHEVSGVVVALEGDGGRGIRVGDGNGEGDGGRGIRVGDRVVGGFIMPCTECAACLAGRDDLCERFFSMNRLKGTLYDGESRLARADGETLAMYSMAGMAEYCVSPVSGLVPLPDGLPFDASAVLGCAAMTAYGAVARAAELRPGATVAVVATGGVGMSVVQIARALGAARVIAVDIDTAKLELAMTLGATDVVDSRDADPVAAVRALTGGRGVDVAFEALGRPQTFEQASRMLADGGRLVAIGIAAGAATAAIEITPLVRRGQQIVGSFGARTRVDLPAVVGLAASGAFDLERSVTRRYDLDDVARAFGDLAAGRILGRAVVRMS</sequence>
<organism evidence="7 8">
    <name type="scientific">Herbiconiux daphne</name>
    <dbReference type="NCBI Taxonomy" id="2970914"/>
    <lineage>
        <taxon>Bacteria</taxon>
        <taxon>Bacillati</taxon>
        <taxon>Actinomycetota</taxon>
        <taxon>Actinomycetes</taxon>
        <taxon>Micrococcales</taxon>
        <taxon>Microbacteriaceae</taxon>
        <taxon>Herbiconiux</taxon>
    </lineage>
</organism>
<protein>
    <submittedName>
        <fullName evidence="7">Zinc-binding dehydrogenase</fullName>
    </submittedName>
</protein>
<evidence type="ECO:0000256" key="2">
    <source>
        <dbReference type="ARBA" id="ARBA00008072"/>
    </source>
</evidence>
<comment type="cofactor">
    <cofactor evidence="1">
        <name>Zn(2+)</name>
        <dbReference type="ChEBI" id="CHEBI:29105"/>
    </cofactor>
</comment>
<evidence type="ECO:0000256" key="1">
    <source>
        <dbReference type="ARBA" id="ARBA00001947"/>
    </source>
</evidence>
<dbReference type="Gene3D" id="3.40.50.720">
    <property type="entry name" value="NAD(P)-binding Rossmann-like Domain"/>
    <property type="match status" value="1"/>
</dbReference>
<feature type="domain" description="Enoyl reductase (ER)" evidence="6">
    <location>
        <begin position="20"/>
        <end position="388"/>
    </location>
</feature>
<gene>
    <name evidence="7" type="ORF">N1032_13650</name>
</gene>
<keyword evidence="4" id="KW-0862">Zinc</keyword>
<dbReference type="Pfam" id="PF00107">
    <property type="entry name" value="ADH_zinc_N"/>
    <property type="match status" value="1"/>
</dbReference>
<dbReference type="PANTHER" id="PTHR43350:SF2">
    <property type="entry name" value="GROES-LIKE ZINC-BINDING ALCOHOL DEHYDROGENASE FAMILY PROTEIN"/>
    <property type="match status" value="1"/>
</dbReference>
<dbReference type="Pfam" id="PF08240">
    <property type="entry name" value="ADH_N"/>
    <property type="match status" value="1"/>
</dbReference>
<dbReference type="SUPFAM" id="SSF51735">
    <property type="entry name" value="NAD(P)-binding Rossmann-fold domains"/>
    <property type="match status" value="1"/>
</dbReference>